<comment type="caution">
    <text evidence="2">The sequence shown here is derived from an EMBL/GenBank/DDBJ whole genome shotgun (WGS) entry which is preliminary data.</text>
</comment>
<sequence>MQAQRFPARQGWVWLSQGFALWRKAPMALTGACLTMTMLLLIAAVVPGLGQFLPALLLPPLGVGVFRLCSEIRRTGSGAPVVLFSGFRLHLSRQMVIGAARLVSQLACVILAARIAGIDPTESLGKLSADGSTLMLSPRLEAFVGWGMALGLPLELLFWFTPQLVALGGISPVKAVFFNIVSCWRNIAPLVVSMLLWALLFAFLPALLINVVSAASPALGSLLLAPLFLIMMPVFYATFHASACDIFGEVLAQ</sequence>
<name>A0ABV2CT44_9RHOO</name>
<evidence type="ECO:0000313" key="2">
    <source>
        <dbReference type="EMBL" id="MET1490973.1"/>
    </source>
</evidence>
<organism evidence="2 3">
    <name type="scientific">Uliginosibacterium paludis</name>
    <dbReference type="NCBI Taxonomy" id="1615952"/>
    <lineage>
        <taxon>Bacteria</taxon>
        <taxon>Pseudomonadati</taxon>
        <taxon>Pseudomonadota</taxon>
        <taxon>Betaproteobacteria</taxon>
        <taxon>Rhodocyclales</taxon>
        <taxon>Zoogloeaceae</taxon>
        <taxon>Uliginosibacterium</taxon>
    </lineage>
</organism>
<keyword evidence="3" id="KW-1185">Reference proteome</keyword>
<keyword evidence="1" id="KW-0812">Transmembrane</keyword>
<keyword evidence="1" id="KW-0472">Membrane</keyword>
<dbReference type="Proteomes" id="UP001548590">
    <property type="component" value="Unassembled WGS sequence"/>
</dbReference>
<dbReference type="RefSeq" id="WP_345930149.1">
    <property type="nucleotide sequence ID" value="NZ_JBDIVF010000014.1"/>
</dbReference>
<evidence type="ECO:0000256" key="1">
    <source>
        <dbReference type="SAM" id="Phobius"/>
    </source>
</evidence>
<keyword evidence="1" id="KW-1133">Transmembrane helix</keyword>
<feature type="transmembrane region" description="Helical" evidence="1">
    <location>
        <begin position="27"/>
        <end position="46"/>
    </location>
</feature>
<dbReference type="InterPro" id="IPR047798">
    <property type="entry name" value="BPSS1780-like"/>
</dbReference>
<gene>
    <name evidence="2" type="ORF">ABVT11_14135</name>
</gene>
<accession>A0ABV2CT44</accession>
<reference evidence="2 3" key="1">
    <citation type="submission" date="2024-07" db="EMBL/GenBank/DDBJ databases">
        <title>Uliginosibacterium paludis KCTC:42655.</title>
        <authorList>
            <person name="Kim M.K."/>
        </authorList>
    </citation>
    <scope>NUCLEOTIDE SEQUENCE [LARGE SCALE GENOMIC DNA]</scope>
    <source>
        <strain evidence="2 3">KCTC 42655</strain>
    </source>
</reference>
<feature type="transmembrane region" description="Helical" evidence="1">
    <location>
        <begin position="218"/>
        <end position="239"/>
    </location>
</feature>
<dbReference type="EMBL" id="JBEWLZ010000008">
    <property type="protein sequence ID" value="MET1490973.1"/>
    <property type="molecule type" value="Genomic_DNA"/>
</dbReference>
<protein>
    <submittedName>
        <fullName evidence="2">BPSS1780 family membrane protein</fullName>
    </submittedName>
</protein>
<feature type="transmembrane region" description="Helical" evidence="1">
    <location>
        <begin position="190"/>
        <end position="212"/>
    </location>
</feature>
<proteinExistence type="predicted"/>
<dbReference type="NCBIfam" id="NF041043">
    <property type="entry name" value="BPSS1780_fam"/>
    <property type="match status" value="1"/>
</dbReference>
<evidence type="ECO:0000313" key="3">
    <source>
        <dbReference type="Proteomes" id="UP001548590"/>
    </source>
</evidence>
<feature type="transmembrane region" description="Helical" evidence="1">
    <location>
        <begin position="156"/>
        <end position="178"/>
    </location>
</feature>